<evidence type="ECO:0000259" key="8">
    <source>
        <dbReference type="Pfam" id="PF03600"/>
    </source>
</evidence>
<dbReference type="VEuPathDB" id="VectorBase:BGLAX_033395"/>
<dbReference type="InterPro" id="IPR031312">
    <property type="entry name" value="Na/sul_symport_CS"/>
</dbReference>
<feature type="transmembrane region" description="Helical" evidence="7">
    <location>
        <begin position="670"/>
        <end position="691"/>
    </location>
</feature>
<feature type="transmembrane region" description="Helical" evidence="7">
    <location>
        <begin position="711"/>
        <end position="733"/>
    </location>
</feature>
<feature type="transmembrane region" description="Helical" evidence="7">
    <location>
        <begin position="303"/>
        <end position="335"/>
    </location>
</feature>
<dbReference type="InterPro" id="IPR001898">
    <property type="entry name" value="SLC13A/DASS"/>
</dbReference>
<evidence type="ECO:0000313" key="10">
    <source>
        <dbReference type="Proteomes" id="UP000076420"/>
    </source>
</evidence>
<dbReference type="InterPro" id="IPR004680">
    <property type="entry name" value="Cit_transptr-like_dom"/>
</dbReference>
<feature type="transmembrane region" description="Helical" evidence="7">
    <location>
        <begin position="243"/>
        <end position="276"/>
    </location>
</feature>
<evidence type="ECO:0000256" key="4">
    <source>
        <dbReference type="ARBA" id="ARBA00022692"/>
    </source>
</evidence>
<feature type="transmembrane region" description="Helical" evidence="7">
    <location>
        <begin position="386"/>
        <end position="409"/>
    </location>
</feature>
<evidence type="ECO:0000256" key="3">
    <source>
        <dbReference type="ARBA" id="ARBA00022448"/>
    </source>
</evidence>
<protein>
    <recommendedName>
        <fullName evidence="8">Citrate transporter-like domain-containing protein</fullName>
    </recommendedName>
</protein>
<dbReference type="GO" id="GO:0015139">
    <property type="term" value="F:alpha-ketoglutarate transmembrane transporter activity"/>
    <property type="evidence" value="ECO:0007669"/>
    <property type="project" value="TreeGrafter"/>
</dbReference>
<feature type="transmembrane region" description="Helical" evidence="7">
    <location>
        <begin position="589"/>
        <end position="607"/>
    </location>
</feature>
<feature type="transmembrane region" description="Helical" evidence="7">
    <location>
        <begin position="487"/>
        <end position="509"/>
    </location>
</feature>
<feature type="transmembrane region" description="Helical" evidence="7">
    <location>
        <begin position="627"/>
        <end position="649"/>
    </location>
</feature>
<dbReference type="GO" id="GO:0015141">
    <property type="term" value="F:succinate transmembrane transporter activity"/>
    <property type="evidence" value="ECO:0007669"/>
    <property type="project" value="UniProtKB-ARBA"/>
</dbReference>
<dbReference type="AlphaFoldDB" id="A0A2C9K0L1"/>
<dbReference type="Proteomes" id="UP000076420">
    <property type="component" value="Unassembled WGS sequence"/>
</dbReference>
<dbReference type="GO" id="GO:0017153">
    <property type="term" value="F:sodium:dicarboxylate symporter activity"/>
    <property type="evidence" value="ECO:0007669"/>
    <property type="project" value="TreeGrafter"/>
</dbReference>
<feature type="transmembrane region" description="Helical" evidence="7">
    <location>
        <begin position="535"/>
        <end position="553"/>
    </location>
</feature>
<feature type="transmembrane region" description="Helical" evidence="7">
    <location>
        <begin position="160"/>
        <end position="187"/>
    </location>
</feature>
<dbReference type="VEuPathDB" id="VectorBase:BGLAX_047326"/>
<dbReference type="KEGG" id="bgt:106075244"/>
<comment type="subcellular location">
    <subcellularLocation>
        <location evidence="1">Membrane</location>
        <topology evidence="1">Multi-pass membrane protein</topology>
    </subcellularLocation>
</comment>
<dbReference type="GO" id="GO:0015138">
    <property type="term" value="F:fumarate transmembrane transporter activity"/>
    <property type="evidence" value="ECO:0007669"/>
    <property type="project" value="TreeGrafter"/>
</dbReference>
<keyword evidence="6 7" id="KW-0472">Membrane</keyword>
<dbReference type="PANTHER" id="PTHR10283">
    <property type="entry name" value="SOLUTE CARRIER FAMILY 13 MEMBER"/>
    <property type="match status" value="1"/>
</dbReference>
<dbReference type="Pfam" id="PF03600">
    <property type="entry name" value="CitMHS"/>
    <property type="match status" value="1"/>
</dbReference>
<sequence length="758" mass="84345">MIGTKNVVNPSEKIIHLEDFEPEVDSLPSEYLPFNLLNGHCQAHDDIHLTSFRKFADNCPPNGVTLNDETIVDEDNYSLYVEGGYTPTMNKTSWDEYVTKKTSSPEVVIVHPFLSNKDVSRRTHLLSSWYLFVVFLTPIVFLPIILLIDDQYERQAKCGYTIAVMAVYWITEALPIGVTSLIPVVVFPLLGVLTAREVSGVYFNDTSLLYVGGLTVAIALEVWDIPKRVTLLVLRLVGAEPKCLLFGITMVTWFLSMWISNTATTAMMMTIVQALIKQFKNMQMLDVEERTSLRLVGAEPKCLLFGITMVTWFLSMWISNTATTAMMMTIVQALIKQFKNMQMLDVEERTSLREDSGKHEYERLEKKEHKEEAELSRLSKALSLSVAYAANIGGTASLTGTGPNLIFFAAAQKLFEEVGLDCPVTFSTWLIYGMPLSLIVVLAMYLWMVIVFLKCRGGCFLCCCGAKEKTQRLQRVKAMIKDEYRKLGGVTYAQGSIIVCFVLLIALWITRDMGGIGGWATWFKKGSVSDSTPSVVFGILLFVIPSSMPTVLAKKQILWLFVFLVPSSVPYQRVTPLLSWQQVHDKMPWSLYLLLGAGYAIAHASKVTGLSQWLGDQLILLKALDQWLILLIISYVVCFATEVISNTAISTLMMPILAQLSISLQINPLFFMYPAAVASSFAFMLPVATAPNAIVFASGNVRVIDMVTSGLFLNIIGAPILVLATATWGNAFFHFDQFPAEFLKNVTQAAVNVTSGQT</sequence>
<evidence type="ECO:0000256" key="1">
    <source>
        <dbReference type="ARBA" id="ARBA00004141"/>
    </source>
</evidence>
<accession>A0A2C9K0L1</accession>
<organism evidence="9 10">
    <name type="scientific">Biomphalaria glabrata</name>
    <name type="common">Bloodfluke planorb</name>
    <name type="synonym">Freshwater snail</name>
    <dbReference type="NCBI Taxonomy" id="6526"/>
    <lineage>
        <taxon>Eukaryota</taxon>
        <taxon>Metazoa</taxon>
        <taxon>Spiralia</taxon>
        <taxon>Lophotrochozoa</taxon>
        <taxon>Mollusca</taxon>
        <taxon>Gastropoda</taxon>
        <taxon>Heterobranchia</taxon>
        <taxon>Euthyneura</taxon>
        <taxon>Panpulmonata</taxon>
        <taxon>Hygrophila</taxon>
        <taxon>Lymnaeoidea</taxon>
        <taxon>Planorbidae</taxon>
        <taxon>Biomphalaria</taxon>
    </lineage>
</organism>
<dbReference type="Pfam" id="PF00939">
    <property type="entry name" value="Na_sulph_symp"/>
    <property type="match status" value="1"/>
</dbReference>
<dbReference type="EnsemblMetazoa" id="BGLB011101-RB">
    <property type="protein sequence ID" value="BGLB011101-PB"/>
    <property type="gene ID" value="BGLB011101"/>
</dbReference>
<gene>
    <name evidence="9" type="primary">106075244</name>
</gene>
<feature type="domain" description="Citrate transporter-like" evidence="8">
    <location>
        <begin position="167"/>
        <end position="283"/>
    </location>
</feature>
<evidence type="ECO:0000256" key="5">
    <source>
        <dbReference type="ARBA" id="ARBA00022989"/>
    </source>
</evidence>
<keyword evidence="5 7" id="KW-1133">Transmembrane helix</keyword>
<reference evidence="9" key="1">
    <citation type="submission" date="2020-05" db="UniProtKB">
        <authorList>
            <consortium name="EnsemblMetazoa"/>
        </authorList>
    </citation>
    <scope>IDENTIFICATION</scope>
    <source>
        <strain evidence="9">BB02</strain>
    </source>
</reference>
<proteinExistence type="inferred from homology"/>
<evidence type="ECO:0000313" key="9">
    <source>
        <dbReference type="EnsemblMetazoa" id="BGLB011101-PB"/>
    </source>
</evidence>
<evidence type="ECO:0000256" key="7">
    <source>
        <dbReference type="SAM" id="Phobius"/>
    </source>
</evidence>
<feature type="transmembrane region" description="Helical" evidence="7">
    <location>
        <begin position="207"/>
        <end position="223"/>
    </location>
</feature>
<dbReference type="OrthoDB" id="6493944at2759"/>
<name>A0A2C9K0L1_BIOGL</name>
<feature type="transmembrane region" description="Helical" evidence="7">
    <location>
        <begin position="129"/>
        <end position="148"/>
    </location>
</feature>
<dbReference type="PANTHER" id="PTHR10283:SF82">
    <property type="entry name" value="SOLUTE CARRIER FAMILY 13 MEMBER 2"/>
    <property type="match status" value="1"/>
</dbReference>
<dbReference type="VEuPathDB" id="VectorBase:BGLB011101"/>
<evidence type="ECO:0000256" key="6">
    <source>
        <dbReference type="ARBA" id="ARBA00023136"/>
    </source>
</evidence>
<comment type="similarity">
    <text evidence="2">Belongs to the SLC13A/DASS transporter (TC 2.A.47) family. NADC subfamily.</text>
</comment>
<keyword evidence="3" id="KW-0813">Transport</keyword>
<feature type="transmembrane region" description="Helical" evidence="7">
    <location>
        <begin position="429"/>
        <end position="453"/>
    </location>
</feature>
<keyword evidence="4 7" id="KW-0812">Transmembrane</keyword>
<dbReference type="GO" id="GO:0071285">
    <property type="term" value="P:cellular response to lithium ion"/>
    <property type="evidence" value="ECO:0007669"/>
    <property type="project" value="TreeGrafter"/>
</dbReference>
<dbReference type="GO" id="GO:0005886">
    <property type="term" value="C:plasma membrane"/>
    <property type="evidence" value="ECO:0007669"/>
    <property type="project" value="TreeGrafter"/>
</dbReference>
<evidence type="ECO:0000256" key="2">
    <source>
        <dbReference type="ARBA" id="ARBA00006772"/>
    </source>
</evidence>
<dbReference type="PROSITE" id="PS01271">
    <property type="entry name" value="NA_SULFATE"/>
    <property type="match status" value="1"/>
</dbReference>